<sequence>MYATSERNARIFTSVSTPLPVLRAATDRLIRDRLRSSPARSPSVPSLLLLYFDSYQPP</sequence>
<accession>A0A078G0X8</accession>
<gene>
    <name evidence="1" type="primary">BnaA09g07430D</name>
    <name evidence="1" type="ORF">GSBRNA2T00005716001</name>
</gene>
<dbReference type="AlphaFoldDB" id="A0A078G0X8"/>
<dbReference type="EMBL" id="LK032087">
    <property type="protein sequence ID" value="CDY18652.1"/>
    <property type="molecule type" value="Genomic_DNA"/>
</dbReference>
<evidence type="ECO:0000313" key="2">
    <source>
        <dbReference type="Proteomes" id="UP000028999"/>
    </source>
</evidence>
<proteinExistence type="predicted"/>
<organism evidence="1 2">
    <name type="scientific">Brassica napus</name>
    <name type="common">Rape</name>
    <dbReference type="NCBI Taxonomy" id="3708"/>
    <lineage>
        <taxon>Eukaryota</taxon>
        <taxon>Viridiplantae</taxon>
        <taxon>Streptophyta</taxon>
        <taxon>Embryophyta</taxon>
        <taxon>Tracheophyta</taxon>
        <taxon>Spermatophyta</taxon>
        <taxon>Magnoliopsida</taxon>
        <taxon>eudicotyledons</taxon>
        <taxon>Gunneridae</taxon>
        <taxon>Pentapetalae</taxon>
        <taxon>rosids</taxon>
        <taxon>malvids</taxon>
        <taxon>Brassicales</taxon>
        <taxon>Brassicaceae</taxon>
        <taxon>Brassiceae</taxon>
        <taxon>Brassica</taxon>
    </lineage>
</organism>
<keyword evidence="2" id="KW-1185">Reference proteome</keyword>
<evidence type="ECO:0000313" key="1">
    <source>
        <dbReference type="EMBL" id="CDY18652.1"/>
    </source>
</evidence>
<reference evidence="1 2" key="1">
    <citation type="journal article" date="2014" name="Science">
        <title>Plant genetics. Early allopolyploid evolution in the post-Neolithic Brassica napus oilseed genome.</title>
        <authorList>
            <person name="Chalhoub B."/>
            <person name="Denoeud F."/>
            <person name="Liu S."/>
            <person name="Parkin I.A."/>
            <person name="Tang H."/>
            <person name="Wang X."/>
            <person name="Chiquet J."/>
            <person name="Belcram H."/>
            <person name="Tong C."/>
            <person name="Samans B."/>
            <person name="Correa M."/>
            <person name="Da Silva C."/>
            <person name="Just J."/>
            <person name="Falentin C."/>
            <person name="Koh C.S."/>
            <person name="Le Clainche I."/>
            <person name="Bernard M."/>
            <person name="Bento P."/>
            <person name="Noel B."/>
            <person name="Labadie K."/>
            <person name="Alberti A."/>
            <person name="Charles M."/>
            <person name="Arnaud D."/>
            <person name="Guo H."/>
            <person name="Daviaud C."/>
            <person name="Alamery S."/>
            <person name="Jabbari K."/>
            <person name="Zhao M."/>
            <person name="Edger P.P."/>
            <person name="Chelaifa H."/>
            <person name="Tack D."/>
            <person name="Lassalle G."/>
            <person name="Mestiri I."/>
            <person name="Schnel N."/>
            <person name="Le Paslier M.C."/>
            <person name="Fan G."/>
            <person name="Renault V."/>
            <person name="Bayer P.E."/>
            <person name="Golicz A.A."/>
            <person name="Manoli S."/>
            <person name="Lee T.H."/>
            <person name="Thi V.H."/>
            <person name="Chalabi S."/>
            <person name="Hu Q."/>
            <person name="Fan C."/>
            <person name="Tollenaere R."/>
            <person name="Lu Y."/>
            <person name="Battail C."/>
            <person name="Shen J."/>
            <person name="Sidebottom C.H."/>
            <person name="Wang X."/>
            <person name="Canaguier A."/>
            <person name="Chauveau A."/>
            <person name="Berard A."/>
            <person name="Deniot G."/>
            <person name="Guan M."/>
            <person name="Liu Z."/>
            <person name="Sun F."/>
            <person name="Lim Y.P."/>
            <person name="Lyons E."/>
            <person name="Town C.D."/>
            <person name="Bancroft I."/>
            <person name="Wang X."/>
            <person name="Meng J."/>
            <person name="Ma J."/>
            <person name="Pires J.C."/>
            <person name="King G.J."/>
            <person name="Brunel D."/>
            <person name="Delourme R."/>
            <person name="Renard M."/>
            <person name="Aury J.M."/>
            <person name="Adams K.L."/>
            <person name="Batley J."/>
            <person name="Snowdon R.J."/>
            <person name="Tost J."/>
            <person name="Edwards D."/>
            <person name="Zhou Y."/>
            <person name="Hua W."/>
            <person name="Sharpe A.G."/>
            <person name="Paterson A.H."/>
            <person name="Guan C."/>
            <person name="Wincker P."/>
        </authorList>
    </citation>
    <scope>NUCLEOTIDE SEQUENCE [LARGE SCALE GENOMIC DNA]</scope>
    <source>
        <strain evidence="2">cv. Darmor-bzh</strain>
    </source>
</reference>
<dbReference type="Proteomes" id="UP000028999">
    <property type="component" value="Unassembled WGS sequence"/>
</dbReference>
<dbReference type="PaxDb" id="3708-A0A078G0X8"/>
<name>A0A078G0X8_BRANA</name>
<dbReference type="Gramene" id="CDY18652">
    <property type="protein sequence ID" value="CDY18652"/>
    <property type="gene ID" value="GSBRNA2T00005716001"/>
</dbReference>
<protein>
    <submittedName>
        <fullName evidence="1">BnaA09g07430D protein</fullName>
    </submittedName>
</protein>